<evidence type="ECO:0000313" key="2">
    <source>
        <dbReference type="EMBL" id="EGG04812.1"/>
    </source>
</evidence>
<feature type="compositionally biased region" description="Basic and acidic residues" evidence="1">
    <location>
        <begin position="569"/>
        <end position="583"/>
    </location>
</feature>
<gene>
    <name evidence="2" type="ORF">MELLADRAFT_64643</name>
</gene>
<feature type="region of interest" description="Disordered" evidence="1">
    <location>
        <begin position="226"/>
        <end position="246"/>
    </location>
</feature>
<protein>
    <submittedName>
        <fullName evidence="2">Uncharacterized protein</fullName>
    </submittedName>
</protein>
<dbReference type="Proteomes" id="UP000001072">
    <property type="component" value="Unassembled WGS sequence"/>
</dbReference>
<evidence type="ECO:0000256" key="1">
    <source>
        <dbReference type="SAM" id="MobiDB-lite"/>
    </source>
</evidence>
<accession>F4RS88</accession>
<evidence type="ECO:0000313" key="3">
    <source>
        <dbReference type="Proteomes" id="UP000001072"/>
    </source>
</evidence>
<organism evidence="3">
    <name type="scientific">Melampsora larici-populina (strain 98AG31 / pathotype 3-4-7)</name>
    <name type="common">Poplar leaf rust fungus</name>
    <dbReference type="NCBI Taxonomy" id="747676"/>
    <lineage>
        <taxon>Eukaryota</taxon>
        <taxon>Fungi</taxon>
        <taxon>Dikarya</taxon>
        <taxon>Basidiomycota</taxon>
        <taxon>Pucciniomycotina</taxon>
        <taxon>Pucciniomycetes</taxon>
        <taxon>Pucciniales</taxon>
        <taxon>Melampsoraceae</taxon>
        <taxon>Melampsora</taxon>
    </lineage>
</organism>
<dbReference type="HOGENOM" id="CLU_442167_0_0_1"/>
<dbReference type="GeneID" id="18930292"/>
<sequence>MSGQIHISSPAKLYITNRHCRRVHPLPTPVVGHLTGLTCPDCPLTSTSQLRYHPPRFPNPANINWKCHQPDSHHVHGKGYVRTLKLEHLINKIRAINAGAQPPPAPGSLSGLLNVSNEEPDHLKRKTTSQLCPGYLGRTGATHQSTNKSNMKCSLRLCLLCCQMVQRVHGLTCNFKAHVYTPLSSGDHDMSSPAIRNFVPFGLSNVLDQGSSQHVSQSLVSFPRSSQSLAGPSGSQQATSKQIQSAQANRAVTSTLTPSQLSEYHENLKAVDLVAKSRDAAKREAARTIWVELWTKPGSSTLINAEAPNWPLFSLQECQILLDKCRKAMSDKEDWESEIEVWNMEQFRWVSLAPTCTSKYPPIPRKILVQLESISDNDCLGLSDAILKMTTEGPYEPLTTPARCILTVSPNPPKISYSSLNMRLPAPVPAVPRVQLDVHTSTEPATPESSPLPSPRTICLKKKTINSKDSEIEWIGSSDLQVKVSLAIAESKKGQEYLARFEGSPWVAWVEFFGELYDYGHTTVYRVKKWINLVGEEQLELDTRTTPSLTLIAARKMYQKEWLATKTKRQDQELQPKQKREVEDVQQQDSKRRKVVVDDNARSDVQSDGDSDVQIMNN</sequence>
<proteinExistence type="predicted"/>
<keyword evidence="3" id="KW-1185">Reference proteome</keyword>
<feature type="region of interest" description="Disordered" evidence="1">
    <location>
        <begin position="569"/>
        <end position="618"/>
    </location>
</feature>
<name>F4RS88_MELLP</name>
<feature type="compositionally biased region" description="Low complexity" evidence="1">
    <location>
        <begin position="603"/>
        <end position="618"/>
    </location>
</feature>
<dbReference type="OrthoDB" id="2505272at2759"/>
<dbReference type="KEGG" id="mlr:MELLADRAFT_64643"/>
<dbReference type="EMBL" id="GL883116">
    <property type="protein sequence ID" value="EGG04812.1"/>
    <property type="molecule type" value="Genomic_DNA"/>
</dbReference>
<dbReference type="InParanoid" id="F4RS88"/>
<dbReference type="AlphaFoldDB" id="F4RS88"/>
<dbReference type="RefSeq" id="XP_007411903.1">
    <property type="nucleotide sequence ID" value="XM_007411841.1"/>
</dbReference>
<dbReference type="VEuPathDB" id="FungiDB:MELLADRAFT_64643"/>
<reference evidence="3" key="1">
    <citation type="journal article" date="2011" name="Proc. Natl. Acad. Sci. U.S.A.">
        <title>Obligate biotrophy features unraveled by the genomic analysis of rust fungi.</title>
        <authorList>
            <person name="Duplessis S."/>
            <person name="Cuomo C.A."/>
            <person name="Lin Y.-C."/>
            <person name="Aerts A."/>
            <person name="Tisserant E."/>
            <person name="Veneault-Fourrey C."/>
            <person name="Joly D.L."/>
            <person name="Hacquard S."/>
            <person name="Amselem J."/>
            <person name="Cantarel B.L."/>
            <person name="Chiu R."/>
            <person name="Coutinho P.M."/>
            <person name="Feau N."/>
            <person name="Field M."/>
            <person name="Frey P."/>
            <person name="Gelhaye E."/>
            <person name="Goldberg J."/>
            <person name="Grabherr M.G."/>
            <person name="Kodira C.D."/>
            <person name="Kohler A."/>
            <person name="Kuees U."/>
            <person name="Lindquist E.A."/>
            <person name="Lucas S.M."/>
            <person name="Mago R."/>
            <person name="Mauceli E."/>
            <person name="Morin E."/>
            <person name="Murat C."/>
            <person name="Pangilinan J.L."/>
            <person name="Park R."/>
            <person name="Pearson M."/>
            <person name="Quesneville H."/>
            <person name="Rouhier N."/>
            <person name="Sakthikumar S."/>
            <person name="Salamov A.A."/>
            <person name="Schmutz J."/>
            <person name="Selles B."/>
            <person name="Shapiro H."/>
            <person name="Tanguay P."/>
            <person name="Tuskan G.A."/>
            <person name="Henrissat B."/>
            <person name="Van de Peer Y."/>
            <person name="Rouze P."/>
            <person name="Ellis J.G."/>
            <person name="Dodds P.N."/>
            <person name="Schein J.E."/>
            <person name="Zhong S."/>
            <person name="Hamelin R.C."/>
            <person name="Grigoriev I.V."/>
            <person name="Szabo L.J."/>
            <person name="Martin F."/>
        </authorList>
    </citation>
    <scope>NUCLEOTIDE SEQUENCE [LARGE SCALE GENOMIC DNA]</scope>
    <source>
        <strain evidence="3">98AG31 / pathotype 3-4-7</strain>
    </source>
</reference>